<dbReference type="EMBL" id="PVHK01000038">
    <property type="protein sequence ID" value="PRH43362.1"/>
    <property type="molecule type" value="Genomic_DNA"/>
</dbReference>
<dbReference type="InterPro" id="IPR027417">
    <property type="entry name" value="P-loop_NTPase"/>
</dbReference>
<gene>
    <name evidence="3" type="ORF">C6T65_05540</name>
</gene>
<dbReference type="PANTHER" id="PTHR43581">
    <property type="entry name" value="ATP/GTP PHOSPHATASE"/>
    <property type="match status" value="1"/>
</dbReference>
<evidence type="ECO:0000313" key="3">
    <source>
        <dbReference type="EMBL" id="PRH43362.1"/>
    </source>
</evidence>
<evidence type="ECO:0000259" key="1">
    <source>
        <dbReference type="Pfam" id="PF13175"/>
    </source>
</evidence>
<sequence>MLTSQCAAMKIKRIKIENFRSIQDQLVELNQYACFVGPNGAGKSTILAALNVFFQERITGGTDVTKLTDEDFHRRNVAQPVSITVTFDGISNAARESLAAYVRGDELTVTAEAVYDRELGFATVRHYGQRLGFEAFRRFFEAEKEGARATVLNDIYAELQDQYGDLRAARSKEDKISALRDYEAQRPQDCVMIPSADDFYGVNSTGKLSAHLQWVYVPAVKDAYEEGQEAKNTALGKLIARAVRTRTNFDEQLETLKSETLQRYRELLDRNQEQLTDIAGALQRRLEAWAHPNVQLSVAWLSDPTKSVTVQQPLAGIATGDGEFVGSLARMGHGLQRSYLLALLQELAGADAPNAPTLILGCEEPELYQHPPQARHLAEVFSRLTQQGSNNQILVTTHSPLFVNGEGFENVRLVRRPANGAGSSISGLDFQRLCERIREVRDEDVTRPLQGLIAKIHQALQPSIGEMFFSRVPVLVEGQEDVSYITTHLHLSGMWDEFRRLGCHLIPVNGKDKLIQPLAMANELGLPVFTIFDADGNITRNDHRIKHERDNRALIALLAQRCELFPDEHFFGHNCVVWKTNMGDAVKEDFGENFEELANTARMNYANEGGLEKHDMFIADWLEAGAQRDMTSATLQRLCEVILEHARLC</sequence>
<dbReference type="Proteomes" id="UP000237632">
    <property type="component" value="Unassembled WGS sequence"/>
</dbReference>
<accession>A0AA45BEX5</accession>
<evidence type="ECO:0000259" key="2">
    <source>
        <dbReference type="Pfam" id="PF20469"/>
    </source>
</evidence>
<reference evidence="3 4" key="1">
    <citation type="submission" date="2018-03" db="EMBL/GenBank/DDBJ databases">
        <authorList>
            <person name="Nguyen K."/>
            <person name="Fouts D."/>
            <person name="Sutton G."/>
        </authorList>
    </citation>
    <scope>NUCLEOTIDE SEQUENCE [LARGE SCALE GENOMIC DNA]</scope>
    <source>
        <strain evidence="3 4">AU3578</strain>
    </source>
</reference>
<organism evidence="3 4">
    <name type="scientific">Burkholderia vietnamiensis</name>
    <dbReference type="NCBI Taxonomy" id="60552"/>
    <lineage>
        <taxon>Bacteria</taxon>
        <taxon>Pseudomonadati</taxon>
        <taxon>Pseudomonadota</taxon>
        <taxon>Betaproteobacteria</taxon>
        <taxon>Burkholderiales</taxon>
        <taxon>Burkholderiaceae</taxon>
        <taxon>Burkholderia</taxon>
        <taxon>Burkholderia cepacia complex</taxon>
    </lineage>
</organism>
<comment type="caution">
    <text evidence="3">The sequence shown here is derived from an EMBL/GenBank/DDBJ whole genome shotgun (WGS) entry which is preliminary data.</text>
</comment>
<dbReference type="InterPro" id="IPR034139">
    <property type="entry name" value="TOPRIM_OLD"/>
</dbReference>
<dbReference type="InterPro" id="IPR051396">
    <property type="entry name" value="Bact_Antivir_Def_Nuclease"/>
</dbReference>
<dbReference type="InterPro" id="IPR041685">
    <property type="entry name" value="AAA_GajA/Old/RecF-like"/>
</dbReference>
<proteinExistence type="predicted"/>
<protein>
    <submittedName>
        <fullName evidence="3">DUF2813 domain-containing protein</fullName>
    </submittedName>
</protein>
<dbReference type="Gene3D" id="3.40.50.300">
    <property type="entry name" value="P-loop containing nucleotide triphosphate hydrolases"/>
    <property type="match status" value="1"/>
</dbReference>
<dbReference type="AlphaFoldDB" id="A0AA45BEX5"/>
<evidence type="ECO:0000313" key="4">
    <source>
        <dbReference type="Proteomes" id="UP000237632"/>
    </source>
</evidence>
<dbReference type="RefSeq" id="WP_060082015.1">
    <property type="nucleotide sequence ID" value="NZ_BGKC01000026.1"/>
</dbReference>
<dbReference type="PANTHER" id="PTHR43581:SF4">
    <property type="entry name" value="ATP_GTP PHOSPHATASE"/>
    <property type="match status" value="1"/>
</dbReference>
<feature type="domain" description="OLD protein-like TOPRIM" evidence="2">
    <location>
        <begin position="468"/>
        <end position="535"/>
    </location>
</feature>
<dbReference type="Pfam" id="PF20469">
    <property type="entry name" value="OLD-like_TOPRIM"/>
    <property type="match status" value="1"/>
</dbReference>
<dbReference type="Pfam" id="PF13175">
    <property type="entry name" value="AAA_15"/>
    <property type="match status" value="1"/>
</dbReference>
<feature type="domain" description="Endonuclease GajA/Old nuclease/RecF-like AAA" evidence="1">
    <location>
        <begin position="9"/>
        <end position="403"/>
    </location>
</feature>
<dbReference type="SUPFAM" id="SSF52540">
    <property type="entry name" value="P-loop containing nucleoside triphosphate hydrolases"/>
    <property type="match status" value="1"/>
</dbReference>
<name>A0AA45BEX5_BURVI</name>